<protein>
    <recommendedName>
        <fullName evidence="1">RNase H type-1 domain-containing protein</fullName>
    </recommendedName>
</protein>
<dbReference type="Proteomes" id="UP001280121">
    <property type="component" value="Unassembled WGS sequence"/>
</dbReference>
<feature type="domain" description="RNase H type-1" evidence="1">
    <location>
        <begin position="59"/>
        <end position="139"/>
    </location>
</feature>
<dbReference type="PANTHER" id="PTHR47723:SF22">
    <property type="entry name" value="RNASE H TYPE-1 DOMAIN-CONTAINING PROTEIN"/>
    <property type="match status" value="1"/>
</dbReference>
<dbReference type="GO" id="GO:0003676">
    <property type="term" value="F:nucleic acid binding"/>
    <property type="evidence" value="ECO:0007669"/>
    <property type="project" value="InterPro"/>
</dbReference>
<keyword evidence="3" id="KW-1185">Reference proteome</keyword>
<dbReference type="SUPFAM" id="SSF53098">
    <property type="entry name" value="Ribonuclease H-like"/>
    <property type="match status" value="1"/>
</dbReference>
<dbReference type="InterPro" id="IPR036397">
    <property type="entry name" value="RNaseH_sf"/>
</dbReference>
<dbReference type="PANTHER" id="PTHR47723">
    <property type="entry name" value="OS05G0353850 PROTEIN"/>
    <property type="match status" value="1"/>
</dbReference>
<dbReference type="GO" id="GO:0004523">
    <property type="term" value="F:RNA-DNA hybrid ribonuclease activity"/>
    <property type="evidence" value="ECO:0007669"/>
    <property type="project" value="InterPro"/>
</dbReference>
<name>A0AAD9XCP4_9ROSI</name>
<dbReference type="InterPro" id="IPR002156">
    <property type="entry name" value="RNaseH_domain"/>
</dbReference>
<gene>
    <name evidence="2" type="ORF">Ddye_009904</name>
</gene>
<comment type="caution">
    <text evidence="2">The sequence shown here is derived from an EMBL/GenBank/DDBJ whole genome shotgun (WGS) entry which is preliminary data.</text>
</comment>
<sequence length="159" mass="18426">MDLVKFRIVWWFKKFRKGIQNSFQSLLLNFKELFVDIKNRKHPRIEDWNSPSADSLKFNFNVSSNGKPRLAGIGGVLRDSKWKILCLSSFFLGIADSNLAELWAIHRTVQLCLLNKNLRGRDIYVVSESKIIISWVNGDDFGNVTQVECVFFWSHKGCL</sequence>
<proteinExistence type="predicted"/>
<evidence type="ECO:0000313" key="2">
    <source>
        <dbReference type="EMBL" id="KAK2656852.1"/>
    </source>
</evidence>
<dbReference type="Gene3D" id="3.30.420.10">
    <property type="entry name" value="Ribonuclease H-like superfamily/Ribonuclease H"/>
    <property type="match status" value="1"/>
</dbReference>
<evidence type="ECO:0000313" key="3">
    <source>
        <dbReference type="Proteomes" id="UP001280121"/>
    </source>
</evidence>
<dbReference type="InterPro" id="IPR044730">
    <property type="entry name" value="RNase_H-like_dom_plant"/>
</dbReference>
<dbReference type="CDD" id="cd06222">
    <property type="entry name" value="RNase_H_like"/>
    <property type="match status" value="1"/>
</dbReference>
<dbReference type="Pfam" id="PF13456">
    <property type="entry name" value="RVT_3"/>
    <property type="match status" value="1"/>
</dbReference>
<dbReference type="EMBL" id="JANJYI010000003">
    <property type="protein sequence ID" value="KAK2656852.1"/>
    <property type="molecule type" value="Genomic_DNA"/>
</dbReference>
<reference evidence="2" key="1">
    <citation type="journal article" date="2023" name="Plant J.">
        <title>Genome sequences and population genomics provide insights into the demographic history, inbreeding, and mutation load of two 'living fossil' tree species of Dipteronia.</title>
        <authorList>
            <person name="Feng Y."/>
            <person name="Comes H.P."/>
            <person name="Chen J."/>
            <person name="Zhu S."/>
            <person name="Lu R."/>
            <person name="Zhang X."/>
            <person name="Li P."/>
            <person name="Qiu J."/>
            <person name="Olsen K.M."/>
            <person name="Qiu Y."/>
        </authorList>
    </citation>
    <scope>NUCLEOTIDE SEQUENCE</scope>
    <source>
        <strain evidence="2">KIB01</strain>
    </source>
</reference>
<dbReference type="InterPro" id="IPR053151">
    <property type="entry name" value="RNase_H-like"/>
</dbReference>
<accession>A0AAD9XCP4</accession>
<organism evidence="2 3">
    <name type="scientific">Dipteronia dyeriana</name>
    <dbReference type="NCBI Taxonomy" id="168575"/>
    <lineage>
        <taxon>Eukaryota</taxon>
        <taxon>Viridiplantae</taxon>
        <taxon>Streptophyta</taxon>
        <taxon>Embryophyta</taxon>
        <taxon>Tracheophyta</taxon>
        <taxon>Spermatophyta</taxon>
        <taxon>Magnoliopsida</taxon>
        <taxon>eudicotyledons</taxon>
        <taxon>Gunneridae</taxon>
        <taxon>Pentapetalae</taxon>
        <taxon>rosids</taxon>
        <taxon>malvids</taxon>
        <taxon>Sapindales</taxon>
        <taxon>Sapindaceae</taxon>
        <taxon>Hippocastanoideae</taxon>
        <taxon>Acereae</taxon>
        <taxon>Dipteronia</taxon>
    </lineage>
</organism>
<dbReference type="InterPro" id="IPR012337">
    <property type="entry name" value="RNaseH-like_sf"/>
</dbReference>
<dbReference type="AlphaFoldDB" id="A0AAD9XCP4"/>
<evidence type="ECO:0000259" key="1">
    <source>
        <dbReference type="Pfam" id="PF13456"/>
    </source>
</evidence>